<keyword evidence="1" id="KW-1133">Transmembrane helix</keyword>
<evidence type="ECO:0000313" key="3">
    <source>
        <dbReference type="Proteomes" id="UP001596058"/>
    </source>
</evidence>
<keyword evidence="1" id="KW-0472">Membrane</keyword>
<keyword evidence="3" id="KW-1185">Reference proteome</keyword>
<feature type="transmembrane region" description="Helical" evidence="1">
    <location>
        <begin position="111"/>
        <end position="130"/>
    </location>
</feature>
<proteinExistence type="predicted"/>
<dbReference type="NCBIfam" id="NF041646">
    <property type="entry name" value="VC0807_fam"/>
    <property type="match status" value="1"/>
</dbReference>
<name>A0ABW1CQU4_9ACTN</name>
<evidence type="ECO:0000256" key="1">
    <source>
        <dbReference type="SAM" id="Phobius"/>
    </source>
</evidence>
<feature type="transmembrane region" description="Helical" evidence="1">
    <location>
        <begin position="151"/>
        <end position="175"/>
    </location>
</feature>
<feature type="transmembrane region" description="Helical" evidence="1">
    <location>
        <begin position="73"/>
        <end position="91"/>
    </location>
</feature>
<sequence>MSYAKTAAPPERGRRDRVWRMAVSGALNVLAPLAAYALVRPHTGSDATALTVAAGIPVLYTVATFAVRRRIDVIGVIAVLAYGVALLALLLSGGNPLVLKLHEAVLTGPLGLVGLVSVVVGRPLYLVVLRRLAARNRRAADMVRRPDIRRVASVLTTIIGGTLAVHSLVMLLLALRLPTATYLALSRPIGWALMAAGLGAVLWYRSRLRATST</sequence>
<comment type="caution">
    <text evidence="2">The sequence shown here is derived from an EMBL/GenBank/DDBJ whole genome shotgun (WGS) entry which is preliminary data.</text>
</comment>
<feature type="transmembrane region" description="Helical" evidence="1">
    <location>
        <begin position="45"/>
        <end position="66"/>
    </location>
</feature>
<gene>
    <name evidence="2" type="ORF">ACFPZ3_29935</name>
</gene>
<feature type="transmembrane region" description="Helical" evidence="1">
    <location>
        <begin position="181"/>
        <end position="204"/>
    </location>
</feature>
<protein>
    <submittedName>
        <fullName evidence="2">VC0807 family protein</fullName>
    </submittedName>
</protein>
<organism evidence="2 3">
    <name type="scientific">Nonomuraea insulae</name>
    <dbReference type="NCBI Taxonomy" id="1616787"/>
    <lineage>
        <taxon>Bacteria</taxon>
        <taxon>Bacillati</taxon>
        <taxon>Actinomycetota</taxon>
        <taxon>Actinomycetes</taxon>
        <taxon>Streptosporangiales</taxon>
        <taxon>Streptosporangiaceae</taxon>
        <taxon>Nonomuraea</taxon>
    </lineage>
</organism>
<reference evidence="3" key="1">
    <citation type="journal article" date="2019" name="Int. J. Syst. Evol. Microbiol.">
        <title>The Global Catalogue of Microorganisms (GCM) 10K type strain sequencing project: providing services to taxonomists for standard genome sequencing and annotation.</title>
        <authorList>
            <consortium name="The Broad Institute Genomics Platform"/>
            <consortium name="The Broad Institute Genome Sequencing Center for Infectious Disease"/>
            <person name="Wu L."/>
            <person name="Ma J."/>
        </authorList>
    </citation>
    <scope>NUCLEOTIDE SEQUENCE [LARGE SCALE GENOMIC DNA]</scope>
    <source>
        <strain evidence="3">CCUG 53903</strain>
    </source>
</reference>
<dbReference type="Proteomes" id="UP001596058">
    <property type="component" value="Unassembled WGS sequence"/>
</dbReference>
<evidence type="ECO:0000313" key="2">
    <source>
        <dbReference type="EMBL" id="MFC5828106.1"/>
    </source>
</evidence>
<feature type="transmembrane region" description="Helical" evidence="1">
    <location>
        <begin position="21"/>
        <end position="39"/>
    </location>
</feature>
<accession>A0ABW1CQU4</accession>
<dbReference type="EMBL" id="JBHSPA010000035">
    <property type="protein sequence ID" value="MFC5828106.1"/>
    <property type="molecule type" value="Genomic_DNA"/>
</dbReference>
<keyword evidence="1" id="KW-0812">Transmembrane</keyword>
<dbReference type="RefSeq" id="WP_379517611.1">
    <property type="nucleotide sequence ID" value="NZ_JBHSPA010000035.1"/>
</dbReference>